<reference evidence="1 2" key="1">
    <citation type="submission" date="2021-03" db="EMBL/GenBank/DDBJ databases">
        <title>Genomic Encyclopedia of Type Strains, Phase IV (KMG-IV): sequencing the most valuable type-strain genomes for metagenomic binning, comparative biology and taxonomic classification.</title>
        <authorList>
            <person name="Goeker M."/>
        </authorList>
    </citation>
    <scope>NUCLEOTIDE SEQUENCE [LARGE SCALE GENOMIC DNA]</scope>
    <source>
        <strain evidence="1 2">DSM 26806</strain>
    </source>
</reference>
<organism evidence="1 2">
    <name type="scientific">Paenibacillus shirakamiensis</name>
    <dbReference type="NCBI Taxonomy" id="1265935"/>
    <lineage>
        <taxon>Bacteria</taxon>
        <taxon>Bacillati</taxon>
        <taxon>Bacillota</taxon>
        <taxon>Bacilli</taxon>
        <taxon>Bacillales</taxon>
        <taxon>Paenibacillaceae</taxon>
        <taxon>Paenibacillus</taxon>
    </lineage>
</organism>
<protein>
    <submittedName>
        <fullName evidence="1">Uncharacterized protein</fullName>
    </submittedName>
</protein>
<dbReference type="RefSeq" id="WP_209858538.1">
    <property type="nucleotide sequence ID" value="NZ_JAGGLD010000001.1"/>
</dbReference>
<dbReference type="EMBL" id="JAGGLD010000001">
    <property type="protein sequence ID" value="MBP1999291.1"/>
    <property type="molecule type" value="Genomic_DNA"/>
</dbReference>
<comment type="caution">
    <text evidence="1">The sequence shown here is derived from an EMBL/GenBank/DDBJ whole genome shotgun (WGS) entry which is preliminary data.</text>
</comment>
<proteinExistence type="predicted"/>
<keyword evidence="2" id="KW-1185">Reference proteome</keyword>
<name>A0ABS4JDV8_9BACL</name>
<gene>
    <name evidence="1" type="ORF">J2Z69_000310</name>
</gene>
<accession>A0ABS4JDV8</accession>
<dbReference type="Proteomes" id="UP001519288">
    <property type="component" value="Unassembled WGS sequence"/>
</dbReference>
<sequence length="53" mass="6457">MNTDMVYLAWGDYDQHYKDYYSWGSADMWVYEHSSYANDYLYFTNDILVSFSN</sequence>
<evidence type="ECO:0000313" key="2">
    <source>
        <dbReference type="Proteomes" id="UP001519288"/>
    </source>
</evidence>
<evidence type="ECO:0000313" key="1">
    <source>
        <dbReference type="EMBL" id="MBP1999291.1"/>
    </source>
</evidence>